<sequence length="353" mass="39479">MSSDSEITSYYPYEPNHVLPAIFAALVGMSLLIHVWQNFYHRYWRVMFFMCWGGTIFTIGWILRATATYQVGNKDLYIAQTILILCGPPIYSAAEYNVLGRLMHYLPMHAPLNPSRVVYFFVYLGVAVECVTALGAARLAAAGDDKSMLKSGAACVAAGAVLQSVVECVFMGMVGGIHYRCTRAGMVTQKVRIICVTIYGTSALILLRSIFRAVEKFSILRLVSSDTCDGTCNAVIRHEWYLYAFEAAPMVLYTYWLNIMHPGRFLPQKSNVYLDFNRIERVGPGWMDGRATWQTFVDIFDMKRSIKGKSEDEKFWLRPDDWPVLARGTNVVDGMDATSTTGNKHGGTGGANV</sequence>
<accession>A0A2B7Z3B8</accession>
<evidence type="ECO:0000256" key="5">
    <source>
        <dbReference type="SAM" id="Phobius"/>
    </source>
</evidence>
<evidence type="ECO:0000313" key="6">
    <source>
        <dbReference type="EMBL" id="PGH27723.1"/>
    </source>
</evidence>
<evidence type="ECO:0000256" key="1">
    <source>
        <dbReference type="ARBA" id="ARBA00004141"/>
    </source>
</evidence>
<dbReference type="Pfam" id="PF04479">
    <property type="entry name" value="RTA1"/>
    <property type="match status" value="1"/>
</dbReference>
<evidence type="ECO:0008006" key="8">
    <source>
        <dbReference type="Google" id="ProtNLM"/>
    </source>
</evidence>
<organism evidence="6 7">
    <name type="scientific">Polytolypa hystricis (strain UAMH7299)</name>
    <dbReference type="NCBI Taxonomy" id="1447883"/>
    <lineage>
        <taxon>Eukaryota</taxon>
        <taxon>Fungi</taxon>
        <taxon>Dikarya</taxon>
        <taxon>Ascomycota</taxon>
        <taxon>Pezizomycotina</taxon>
        <taxon>Eurotiomycetes</taxon>
        <taxon>Eurotiomycetidae</taxon>
        <taxon>Onygenales</taxon>
        <taxon>Onygenales incertae sedis</taxon>
        <taxon>Polytolypa</taxon>
    </lineage>
</organism>
<dbReference type="PANTHER" id="PTHR31465:SF13">
    <property type="entry name" value="RTA1 DOMAIN PROTEIN-RELATED"/>
    <property type="match status" value="1"/>
</dbReference>
<dbReference type="Proteomes" id="UP000224634">
    <property type="component" value="Unassembled WGS sequence"/>
</dbReference>
<feature type="transmembrane region" description="Helical" evidence="5">
    <location>
        <begin position="117"/>
        <end position="137"/>
    </location>
</feature>
<evidence type="ECO:0000256" key="3">
    <source>
        <dbReference type="ARBA" id="ARBA00022989"/>
    </source>
</evidence>
<comment type="caution">
    <text evidence="6">The sequence shown here is derived from an EMBL/GenBank/DDBJ whole genome shotgun (WGS) entry which is preliminary data.</text>
</comment>
<gene>
    <name evidence="6" type="ORF">AJ80_00510</name>
</gene>
<dbReference type="EMBL" id="PDNA01000004">
    <property type="protein sequence ID" value="PGH27723.1"/>
    <property type="molecule type" value="Genomic_DNA"/>
</dbReference>
<feature type="transmembrane region" description="Helical" evidence="5">
    <location>
        <begin position="43"/>
        <end position="64"/>
    </location>
</feature>
<keyword evidence="7" id="KW-1185">Reference proteome</keyword>
<dbReference type="GO" id="GO:0016020">
    <property type="term" value="C:membrane"/>
    <property type="evidence" value="ECO:0007669"/>
    <property type="project" value="UniProtKB-SubCell"/>
</dbReference>
<comment type="subcellular location">
    <subcellularLocation>
        <location evidence="1">Membrane</location>
        <topology evidence="1">Multi-pass membrane protein</topology>
    </subcellularLocation>
</comment>
<feature type="transmembrane region" description="Helical" evidence="5">
    <location>
        <begin position="157"/>
        <end position="179"/>
    </location>
</feature>
<feature type="transmembrane region" description="Helical" evidence="5">
    <location>
        <begin position="191"/>
        <end position="211"/>
    </location>
</feature>
<feature type="transmembrane region" description="Helical" evidence="5">
    <location>
        <begin position="18"/>
        <end position="36"/>
    </location>
</feature>
<dbReference type="AlphaFoldDB" id="A0A2B7Z3B8"/>
<feature type="transmembrane region" description="Helical" evidence="5">
    <location>
        <begin position="76"/>
        <end position="96"/>
    </location>
</feature>
<protein>
    <recommendedName>
        <fullName evidence="8">RTA1 domain-containing protein</fullName>
    </recommendedName>
</protein>
<dbReference type="OrthoDB" id="3358017at2759"/>
<dbReference type="PANTHER" id="PTHR31465">
    <property type="entry name" value="PROTEIN RTA1-RELATED"/>
    <property type="match status" value="1"/>
</dbReference>
<evidence type="ECO:0000256" key="2">
    <source>
        <dbReference type="ARBA" id="ARBA00022692"/>
    </source>
</evidence>
<dbReference type="InterPro" id="IPR007568">
    <property type="entry name" value="RTA1"/>
</dbReference>
<evidence type="ECO:0000313" key="7">
    <source>
        <dbReference type="Proteomes" id="UP000224634"/>
    </source>
</evidence>
<keyword evidence="3 5" id="KW-1133">Transmembrane helix</keyword>
<name>A0A2B7Z3B8_POLH7</name>
<keyword evidence="2 5" id="KW-0812">Transmembrane</keyword>
<reference evidence="6 7" key="1">
    <citation type="submission" date="2017-10" db="EMBL/GenBank/DDBJ databases">
        <title>Comparative genomics in systemic dimorphic fungi from Ajellomycetaceae.</title>
        <authorList>
            <person name="Munoz J.F."/>
            <person name="Mcewen J.G."/>
            <person name="Clay O.K."/>
            <person name="Cuomo C.A."/>
        </authorList>
    </citation>
    <scope>NUCLEOTIDE SEQUENCE [LARGE SCALE GENOMIC DNA]</scope>
    <source>
        <strain evidence="6 7">UAMH7299</strain>
    </source>
</reference>
<proteinExistence type="predicted"/>
<keyword evidence="4 5" id="KW-0472">Membrane</keyword>
<evidence type="ECO:0000256" key="4">
    <source>
        <dbReference type="ARBA" id="ARBA00023136"/>
    </source>
</evidence>